<dbReference type="EMBL" id="LR134182">
    <property type="protein sequence ID" value="VEB42118.1"/>
    <property type="molecule type" value="Genomic_DNA"/>
</dbReference>
<dbReference type="CDD" id="cd06850">
    <property type="entry name" value="biotinyl_domain"/>
    <property type="match status" value="1"/>
</dbReference>
<keyword evidence="3" id="KW-0670">Pyruvate</keyword>
<evidence type="ECO:0000313" key="4">
    <source>
        <dbReference type="Proteomes" id="UP000275777"/>
    </source>
</evidence>
<dbReference type="Gene3D" id="2.40.50.100">
    <property type="match status" value="1"/>
</dbReference>
<dbReference type="AlphaFoldDB" id="A0A3S4I6A7"/>
<protein>
    <submittedName>
        <fullName evidence="3">Pyruvate carboxylase subunit B</fullName>
    </submittedName>
</protein>
<dbReference type="PROSITE" id="PS00188">
    <property type="entry name" value="BIOTIN"/>
    <property type="match status" value="1"/>
</dbReference>
<reference evidence="3 4" key="1">
    <citation type="submission" date="2018-12" db="EMBL/GenBank/DDBJ databases">
        <authorList>
            <consortium name="Pathogen Informatics"/>
        </authorList>
    </citation>
    <scope>NUCLEOTIDE SEQUENCE [LARGE SCALE GENOMIC DNA]</scope>
    <source>
        <strain evidence="3 4">NCTC9695</strain>
    </source>
</reference>
<dbReference type="InterPro" id="IPR001882">
    <property type="entry name" value="Biotin_BS"/>
</dbReference>
<name>A0A3S4I6A7_CHRVL</name>
<dbReference type="InterPro" id="IPR000089">
    <property type="entry name" value="Biotin_lipoyl"/>
</dbReference>
<dbReference type="Pfam" id="PF00364">
    <property type="entry name" value="Biotin_lipoyl"/>
    <property type="match status" value="1"/>
</dbReference>
<evidence type="ECO:0000313" key="3">
    <source>
        <dbReference type="EMBL" id="VEB42118.1"/>
    </source>
</evidence>
<dbReference type="InterPro" id="IPR011053">
    <property type="entry name" value="Single_hybrid_motif"/>
</dbReference>
<proteinExistence type="predicted"/>
<gene>
    <name evidence="3" type="ORF">NCTC9695_02560</name>
</gene>
<sequence length="48" mass="5127">MTAGQPVARIEAMKMVMTLTALRDGVVGEVAVAPRDPVLAGQRLMVFE</sequence>
<dbReference type="Proteomes" id="UP000275777">
    <property type="component" value="Chromosome"/>
</dbReference>
<dbReference type="SUPFAM" id="SSF51230">
    <property type="entry name" value="Single hybrid motif"/>
    <property type="match status" value="1"/>
</dbReference>
<accession>A0A3S4I6A7</accession>
<organism evidence="3 4">
    <name type="scientific">Chromobacterium violaceum</name>
    <dbReference type="NCBI Taxonomy" id="536"/>
    <lineage>
        <taxon>Bacteria</taxon>
        <taxon>Pseudomonadati</taxon>
        <taxon>Pseudomonadota</taxon>
        <taxon>Betaproteobacteria</taxon>
        <taxon>Neisseriales</taxon>
        <taxon>Chromobacteriaceae</taxon>
        <taxon>Chromobacterium</taxon>
    </lineage>
</organism>
<feature type="domain" description="Lipoyl-binding" evidence="2">
    <location>
        <begin position="2"/>
        <end position="46"/>
    </location>
</feature>
<keyword evidence="1" id="KW-0092">Biotin</keyword>
<evidence type="ECO:0000259" key="2">
    <source>
        <dbReference type="Pfam" id="PF00364"/>
    </source>
</evidence>
<evidence type="ECO:0000256" key="1">
    <source>
        <dbReference type="ARBA" id="ARBA00023267"/>
    </source>
</evidence>